<dbReference type="SUPFAM" id="SSF50911">
    <property type="entry name" value="Mannose 6-phosphate receptor domain"/>
    <property type="match status" value="1"/>
</dbReference>
<dbReference type="AlphaFoldDB" id="A0A504YAA2"/>
<evidence type="ECO:0000256" key="3">
    <source>
        <dbReference type="ARBA" id="ARBA00022824"/>
    </source>
</evidence>
<evidence type="ECO:0000256" key="2">
    <source>
        <dbReference type="ARBA" id="ARBA00022729"/>
    </source>
</evidence>
<dbReference type="Pfam" id="PF12999">
    <property type="entry name" value="PRKCSH-like"/>
    <property type="match status" value="1"/>
</dbReference>
<gene>
    <name evidence="7" type="ORF">FGIG_08215</name>
</gene>
<sequence length="520" mass="58179">MFVTALSAYKIGETFRCIGNSLSIPWSKVNDDYCDCPDGSDEPGTSACNNGLFFCRDVQYKVVSIPSSFVNDEFVDCCDGSDEHDGRTQHVSTCTVLAEAHEQARVAIEKGVNEGHKIYKEYIESLKRRQLEEQLAAQKAAQEKLEEESEKRNTTHGAHNETQPDSVESVPSEPHAESADIDAEVKESEIRADRPNEEIPVDDQKKPNENENPSDESGSTSSTPSQPPTPIDYGPEGGFRMLMENPGYLEFTDKQYVYRFYPFDKIYQRSKDNDWSPQDTSLGRWSGWSYAETDLLRENKYAIMMFENGLGCWNGPARSVKVFVHCDARNEIRSVEEPSRCVYTMELHTPAACFESPEEPDALPLGFSDILLYAVTTLFVFLITRRFLRSTSRSLCFGHDTIRGKLPSVDGSLDIAEGEPKCSLSSSNDSIRLINFLSDCWKRRYASVSITCSESTPLLAPVAFDVFCCGHWAGSQRSEVACDRRMLAGDVASIGRLNEDPAPIVAASQIFILLLFFPHL</sequence>
<name>A0A504YAA2_FASGI</name>
<evidence type="ECO:0000259" key="6">
    <source>
        <dbReference type="PROSITE" id="PS51914"/>
    </source>
</evidence>
<protein>
    <recommendedName>
        <fullName evidence="1">Glucosidase 2 subunit beta</fullName>
    </recommendedName>
</protein>
<evidence type="ECO:0000256" key="5">
    <source>
        <dbReference type="SAM" id="MobiDB-lite"/>
    </source>
</evidence>
<dbReference type="InterPro" id="IPR039794">
    <property type="entry name" value="Gtb1-like"/>
</dbReference>
<keyword evidence="4" id="KW-1015">Disulfide bond</keyword>
<dbReference type="InterPro" id="IPR009011">
    <property type="entry name" value="Man6P_isomerase_rcpt-bd_dom_sf"/>
</dbReference>
<dbReference type="InterPro" id="IPR002172">
    <property type="entry name" value="LDrepeatLR_classA_rpt"/>
</dbReference>
<dbReference type="SUPFAM" id="SSF57424">
    <property type="entry name" value="LDL receptor-like module"/>
    <property type="match status" value="1"/>
</dbReference>
<feature type="domain" description="MRH" evidence="6">
    <location>
        <begin position="249"/>
        <end position="355"/>
    </location>
</feature>
<dbReference type="PANTHER" id="PTHR12630">
    <property type="entry name" value="N-LINKED OLIGOSACCHARIDE PROCESSING"/>
    <property type="match status" value="1"/>
</dbReference>
<dbReference type="Gene3D" id="2.70.130.10">
    <property type="entry name" value="Mannose-6-phosphate receptor binding domain"/>
    <property type="match status" value="1"/>
</dbReference>
<dbReference type="GO" id="GO:0006491">
    <property type="term" value="P:N-glycan processing"/>
    <property type="evidence" value="ECO:0007669"/>
    <property type="project" value="TreeGrafter"/>
</dbReference>
<evidence type="ECO:0000256" key="1">
    <source>
        <dbReference type="ARBA" id="ARBA00022387"/>
    </source>
</evidence>
<keyword evidence="8" id="KW-1185">Reference proteome</keyword>
<dbReference type="InterPro" id="IPR036607">
    <property type="entry name" value="PRKCSH"/>
</dbReference>
<dbReference type="Proteomes" id="UP000316759">
    <property type="component" value="Unassembled WGS sequence"/>
</dbReference>
<reference evidence="7 8" key="1">
    <citation type="submission" date="2019-04" db="EMBL/GenBank/DDBJ databases">
        <title>Annotation for the trematode Fasciola gigantica.</title>
        <authorList>
            <person name="Choi Y.-J."/>
        </authorList>
    </citation>
    <scope>NUCLEOTIDE SEQUENCE [LARGE SCALE GENOMIC DNA]</scope>
    <source>
        <strain evidence="7">Uganda_cow_1</strain>
    </source>
</reference>
<proteinExistence type="predicted"/>
<comment type="caution">
    <text evidence="7">The sequence shown here is derived from an EMBL/GenBank/DDBJ whole genome shotgun (WGS) entry which is preliminary data.</text>
</comment>
<dbReference type="InterPro" id="IPR036055">
    <property type="entry name" value="LDL_receptor-like_sf"/>
</dbReference>
<organism evidence="7 8">
    <name type="scientific">Fasciola gigantica</name>
    <name type="common">Giant liver fluke</name>
    <dbReference type="NCBI Taxonomy" id="46835"/>
    <lineage>
        <taxon>Eukaryota</taxon>
        <taxon>Metazoa</taxon>
        <taxon>Spiralia</taxon>
        <taxon>Lophotrochozoa</taxon>
        <taxon>Platyhelminthes</taxon>
        <taxon>Trematoda</taxon>
        <taxon>Digenea</taxon>
        <taxon>Plagiorchiida</taxon>
        <taxon>Echinostomata</taxon>
        <taxon>Echinostomatoidea</taxon>
        <taxon>Fasciolidae</taxon>
        <taxon>Fasciola</taxon>
    </lineage>
</organism>
<dbReference type="PROSITE" id="PS51914">
    <property type="entry name" value="MRH"/>
    <property type="match status" value="1"/>
</dbReference>
<dbReference type="EMBL" id="SUNJ01013053">
    <property type="protein sequence ID" value="TPP57546.1"/>
    <property type="molecule type" value="Genomic_DNA"/>
</dbReference>
<evidence type="ECO:0000313" key="8">
    <source>
        <dbReference type="Proteomes" id="UP000316759"/>
    </source>
</evidence>
<feature type="compositionally biased region" description="Basic and acidic residues" evidence="5">
    <location>
        <begin position="141"/>
        <end position="153"/>
    </location>
</feature>
<feature type="compositionally biased region" description="Basic and acidic residues" evidence="5">
    <location>
        <begin position="174"/>
        <end position="209"/>
    </location>
</feature>
<dbReference type="PANTHER" id="PTHR12630:SF1">
    <property type="entry name" value="GLUCOSIDASE 2 SUBUNIT BETA"/>
    <property type="match status" value="1"/>
</dbReference>
<keyword evidence="2" id="KW-0732">Signal</keyword>
<dbReference type="OrthoDB" id="28322at2759"/>
<feature type="compositionally biased region" description="Low complexity" evidence="5">
    <location>
        <begin position="215"/>
        <end position="224"/>
    </location>
</feature>
<keyword evidence="3" id="KW-0256">Endoplasmic reticulum</keyword>
<dbReference type="Pfam" id="PF13015">
    <property type="entry name" value="PRKCSH_1"/>
    <property type="match status" value="1"/>
</dbReference>
<dbReference type="InterPro" id="IPR044865">
    <property type="entry name" value="MRH_dom"/>
</dbReference>
<accession>A0A504YAA2</accession>
<evidence type="ECO:0000256" key="4">
    <source>
        <dbReference type="ARBA" id="ARBA00023157"/>
    </source>
</evidence>
<evidence type="ECO:0000313" key="7">
    <source>
        <dbReference type="EMBL" id="TPP57546.1"/>
    </source>
</evidence>
<feature type="compositionally biased region" description="Polar residues" evidence="5">
    <location>
        <begin position="155"/>
        <end position="166"/>
    </location>
</feature>
<dbReference type="CDD" id="cd00112">
    <property type="entry name" value="LDLa"/>
    <property type="match status" value="1"/>
</dbReference>
<feature type="region of interest" description="Disordered" evidence="5">
    <location>
        <begin position="137"/>
        <end position="238"/>
    </location>
</feature>
<dbReference type="STRING" id="46835.A0A504YAA2"/>
<dbReference type="InterPro" id="IPR028146">
    <property type="entry name" value="PRKCSH_N"/>
</dbReference>
<dbReference type="GO" id="GO:0017177">
    <property type="term" value="C:glucosidase II complex"/>
    <property type="evidence" value="ECO:0007669"/>
    <property type="project" value="TreeGrafter"/>
</dbReference>